<evidence type="ECO:0000259" key="14">
    <source>
        <dbReference type="PROSITE" id="PS50929"/>
    </source>
</evidence>
<dbReference type="GO" id="GO:0140359">
    <property type="term" value="F:ABC-type transporter activity"/>
    <property type="evidence" value="ECO:0007669"/>
    <property type="project" value="InterPro"/>
</dbReference>
<feature type="domain" description="ABC transporter" evidence="13">
    <location>
        <begin position="332"/>
        <end position="567"/>
    </location>
</feature>
<keyword evidence="9 12" id="KW-1133">Transmembrane helix</keyword>
<evidence type="ECO:0000313" key="15">
    <source>
        <dbReference type="EMBL" id="ORV42844.1"/>
    </source>
</evidence>
<dbReference type="InterPro" id="IPR036640">
    <property type="entry name" value="ABC1_TM_sf"/>
</dbReference>
<evidence type="ECO:0000256" key="10">
    <source>
        <dbReference type="ARBA" id="ARBA00023136"/>
    </source>
</evidence>
<dbReference type="Gene3D" id="3.40.50.300">
    <property type="entry name" value="P-loop containing nucleotide triphosphate hydrolases"/>
    <property type="match status" value="1"/>
</dbReference>
<keyword evidence="4" id="KW-0997">Cell inner membrane</keyword>
<dbReference type="STRING" id="188915.AWC02_16105"/>
<dbReference type="EMBL" id="LQOT01000060">
    <property type="protein sequence ID" value="ORV42844.1"/>
    <property type="molecule type" value="Genomic_DNA"/>
</dbReference>
<proteinExistence type="inferred from homology"/>
<evidence type="ECO:0000256" key="7">
    <source>
        <dbReference type="ARBA" id="ARBA00022840"/>
    </source>
</evidence>
<evidence type="ECO:0000256" key="11">
    <source>
        <dbReference type="ARBA" id="ARBA00023455"/>
    </source>
</evidence>
<dbReference type="Pfam" id="PF00005">
    <property type="entry name" value="ABC_tran"/>
    <property type="match status" value="1"/>
</dbReference>
<dbReference type="Proteomes" id="UP000193465">
    <property type="component" value="Unassembled WGS sequence"/>
</dbReference>
<keyword evidence="6" id="KW-0547">Nucleotide-binding</keyword>
<feature type="transmembrane region" description="Helical" evidence="12">
    <location>
        <begin position="53"/>
        <end position="74"/>
    </location>
</feature>
<dbReference type="PROSITE" id="PS50893">
    <property type="entry name" value="ABC_TRANSPORTER_2"/>
    <property type="match status" value="1"/>
</dbReference>
<dbReference type="GO" id="GO:0005886">
    <property type="term" value="C:plasma membrane"/>
    <property type="evidence" value="ECO:0007669"/>
    <property type="project" value="UniProtKB-SubCell"/>
</dbReference>
<keyword evidence="5 12" id="KW-0812">Transmembrane</keyword>
<evidence type="ECO:0000259" key="13">
    <source>
        <dbReference type="PROSITE" id="PS50893"/>
    </source>
</evidence>
<dbReference type="PANTHER" id="PTHR24221:SF654">
    <property type="entry name" value="ATP-BINDING CASSETTE SUB-FAMILY B MEMBER 6"/>
    <property type="match status" value="1"/>
</dbReference>
<evidence type="ECO:0000313" key="16">
    <source>
        <dbReference type="Proteomes" id="UP000193465"/>
    </source>
</evidence>
<dbReference type="InterPro" id="IPR003593">
    <property type="entry name" value="AAA+_ATPase"/>
</dbReference>
<evidence type="ECO:0000256" key="6">
    <source>
        <dbReference type="ARBA" id="ARBA00022741"/>
    </source>
</evidence>
<feature type="transmembrane region" description="Helical" evidence="12">
    <location>
        <begin position="242"/>
        <end position="264"/>
    </location>
</feature>
<sequence>MIRTLIQLIPRERRGQMSRYVALTLASVAVRAAGTVLLVPLVSALFSGTPSSAVVWLGWLTVATAAGWLIDFACARIGFDLGFAVLDRTQHDVADRLPGVRLGWFTPANTADARQAIAATGPELVSLVVNLLTPLISAILLPPAIALALLGVSWQLGLAALGGVPLLLGALWASNRLSARADAAAGEANTALTERIIEFARTQQALRAARRVEPERSTVGQALSAQHGAAMRLLLMQIPGQLLFSLASQGALILLAGSTTALTVTGTLSVPEAIALIVVAARYLEPFTAISELAPALESTRASLARIRAVLTAPEVTVGPRRASEDSGAVRIEFDDVTFGYDPAGPPVLDRVSFALQPGTTTAIVGPSGSGKSTILSLIAGLHEPTGGRVMLDGGNAAELDAPSRRAVTSVVFQHPYLLDGTIRDNILVGDPDADQASVERATELARVDELVARLPDGPDTRVGEAGAALSGGERQRVSIARALLKPAPVLLVDEATSALDTENEVAIVAALSSEPRPRTRVIVAHRLASISQADRVLFIDDGRVIEDGTIDELRAAGGRFAEFWRQQHDAAGWQIHAG</sequence>
<evidence type="ECO:0000256" key="2">
    <source>
        <dbReference type="ARBA" id="ARBA00022448"/>
    </source>
</evidence>
<keyword evidence="16" id="KW-1185">Reference proteome</keyword>
<dbReference type="GO" id="GO:0005524">
    <property type="term" value="F:ATP binding"/>
    <property type="evidence" value="ECO:0007669"/>
    <property type="project" value="UniProtKB-KW"/>
</dbReference>
<dbReference type="GO" id="GO:0016887">
    <property type="term" value="F:ATP hydrolysis activity"/>
    <property type="evidence" value="ECO:0007669"/>
    <property type="project" value="InterPro"/>
</dbReference>
<dbReference type="FunFam" id="3.40.50.300:FF:000221">
    <property type="entry name" value="Multidrug ABC transporter ATP-binding protein"/>
    <property type="match status" value="1"/>
</dbReference>
<comment type="subcellular location">
    <subcellularLocation>
        <location evidence="1">Cell inner membrane</location>
        <topology evidence="1">Multi-pass membrane protein</topology>
    </subcellularLocation>
</comment>
<dbReference type="PROSITE" id="PS50929">
    <property type="entry name" value="ABC_TM1F"/>
    <property type="match status" value="1"/>
</dbReference>
<dbReference type="PANTHER" id="PTHR24221">
    <property type="entry name" value="ATP-BINDING CASSETTE SUB-FAMILY B"/>
    <property type="match status" value="1"/>
</dbReference>
<dbReference type="InterPro" id="IPR039421">
    <property type="entry name" value="Type_1_exporter"/>
</dbReference>
<feature type="transmembrane region" description="Helical" evidence="12">
    <location>
        <begin position="124"/>
        <end position="146"/>
    </location>
</feature>
<dbReference type="RefSeq" id="WP_085129724.1">
    <property type="nucleotide sequence ID" value="NZ_LQOT01000060.1"/>
</dbReference>
<reference evidence="15 16" key="1">
    <citation type="submission" date="2016-01" db="EMBL/GenBank/DDBJ databases">
        <title>The new phylogeny of the genus Mycobacterium.</title>
        <authorList>
            <person name="Tarcisio F."/>
            <person name="Conor M."/>
            <person name="Antonella G."/>
            <person name="Elisabetta G."/>
            <person name="Giulia F.S."/>
            <person name="Sara T."/>
            <person name="Anna F."/>
            <person name="Clotilde B."/>
            <person name="Roberto B."/>
            <person name="Veronica D.S."/>
            <person name="Fabio R."/>
            <person name="Monica P."/>
            <person name="Olivier J."/>
            <person name="Enrico T."/>
            <person name="Nicola S."/>
        </authorList>
    </citation>
    <scope>NUCLEOTIDE SEQUENCE [LARGE SCALE GENOMIC DNA]</scope>
    <source>
        <strain evidence="15 16">ATCC 27353</strain>
    </source>
</reference>
<dbReference type="GO" id="GO:0034040">
    <property type="term" value="F:ATPase-coupled lipid transmembrane transporter activity"/>
    <property type="evidence" value="ECO:0007669"/>
    <property type="project" value="TreeGrafter"/>
</dbReference>
<feature type="transmembrane region" description="Helical" evidence="12">
    <location>
        <begin position="152"/>
        <end position="173"/>
    </location>
</feature>
<dbReference type="InterPro" id="IPR027417">
    <property type="entry name" value="P-loop_NTPase"/>
</dbReference>
<organism evidence="15 16">
    <name type="scientific">Mycolicibacter engbaekii</name>
    <dbReference type="NCBI Taxonomy" id="188915"/>
    <lineage>
        <taxon>Bacteria</taxon>
        <taxon>Bacillati</taxon>
        <taxon>Actinomycetota</taxon>
        <taxon>Actinomycetes</taxon>
        <taxon>Mycobacteriales</taxon>
        <taxon>Mycobacteriaceae</taxon>
        <taxon>Mycolicibacter</taxon>
    </lineage>
</organism>
<dbReference type="AlphaFoldDB" id="A0A1X1TE70"/>
<name>A0A1X1TE70_9MYCO</name>
<gene>
    <name evidence="15" type="ORF">AWC02_16105</name>
</gene>
<feature type="transmembrane region" description="Helical" evidence="12">
    <location>
        <begin position="20"/>
        <end position="47"/>
    </location>
</feature>
<dbReference type="InterPro" id="IPR011527">
    <property type="entry name" value="ABC1_TM_dom"/>
</dbReference>
<evidence type="ECO:0000256" key="4">
    <source>
        <dbReference type="ARBA" id="ARBA00022519"/>
    </source>
</evidence>
<keyword evidence="10 12" id="KW-0472">Membrane</keyword>
<evidence type="ECO:0000256" key="3">
    <source>
        <dbReference type="ARBA" id="ARBA00022475"/>
    </source>
</evidence>
<keyword evidence="3" id="KW-1003">Cell membrane</keyword>
<keyword evidence="2" id="KW-0813">Transport</keyword>
<evidence type="ECO:0000256" key="5">
    <source>
        <dbReference type="ARBA" id="ARBA00022692"/>
    </source>
</evidence>
<dbReference type="SUPFAM" id="SSF52540">
    <property type="entry name" value="P-loop containing nucleoside triphosphate hydrolases"/>
    <property type="match status" value="1"/>
</dbReference>
<accession>A0A1X1TE70</accession>
<evidence type="ECO:0000256" key="9">
    <source>
        <dbReference type="ARBA" id="ARBA00022989"/>
    </source>
</evidence>
<feature type="domain" description="ABC transmembrane type-1" evidence="14">
    <location>
        <begin position="21"/>
        <end position="299"/>
    </location>
</feature>
<dbReference type="PROSITE" id="PS00211">
    <property type="entry name" value="ABC_TRANSPORTER_1"/>
    <property type="match status" value="1"/>
</dbReference>
<comment type="caution">
    <text evidence="15">The sequence shown here is derived from an EMBL/GenBank/DDBJ whole genome shotgun (WGS) entry which is preliminary data.</text>
</comment>
<dbReference type="InterPro" id="IPR003439">
    <property type="entry name" value="ABC_transporter-like_ATP-bd"/>
</dbReference>
<evidence type="ECO:0000256" key="1">
    <source>
        <dbReference type="ARBA" id="ARBA00004429"/>
    </source>
</evidence>
<comment type="similarity">
    <text evidence="11">Belongs to the ABC transporter superfamily. Siderophore-Fe(3+) uptake transporter (SIUT) (TC 3.A.1.21) family.</text>
</comment>
<protein>
    <submittedName>
        <fullName evidence="15">Iron ABC transporter permease</fullName>
    </submittedName>
</protein>
<evidence type="ECO:0000256" key="12">
    <source>
        <dbReference type="SAM" id="Phobius"/>
    </source>
</evidence>
<dbReference type="InterPro" id="IPR017871">
    <property type="entry name" value="ABC_transporter-like_CS"/>
</dbReference>
<dbReference type="Gene3D" id="1.20.1560.10">
    <property type="entry name" value="ABC transporter type 1, transmembrane domain"/>
    <property type="match status" value="1"/>
</dbReference>
<evidence type="ECO:0000256" key="8">
    <source>
        <dbReference type="ARBA" id="ARBA00022967"/>
    </source>
</evidence>
<dbReference type="SMART" id="SM00382">
    <property type="entry name" value="AAA"/>
    <property type="match status" value="1"/>
</dbReference>
<keyword evidence="7" id="KW-0067">ATP-binding</keyword>
<keyword evidence="8" id="KW-1278">Translocase</keyword>
<dbReference type="SUPFAM" id="SSF90123">
    <property type="entry name" value="ABC transporter transmembrane region"/>
    <property type="match status" value="1"/>
</dbReference>